<evidence type="ECO:0000256" key="2">
    <source>
        <dbReference type="ARBA" id="ARBA00022679"/>
    </source>
</evidence>
<dbReference type="GO" id="GO:0004161">
    <property type="term" value="F:dimethylallyltranstransferase activity"/>
    <property type="evidence" value="ECO:0007669"/>
    <property type="project" value="TreeGrafter"/>
</dbReference>
<gene>
    <name evidence="8" type="primary">ids3</name>
</gene>
<evidence type="ECO:0000256" key="7">
    <source>
        <dbReference type="RuleBase" id="RU004466"/>
    </source>
</evidence>
<dbReference type="GO" id="GO:0004337">
    <property type="term" value="F:(2E,6E)-farnesyl diphosphate synthase activity"/>
    <property type="evidence" value="ECO:0007669"/>
    <property type="project" value="TreeGrafter"/>
</dbReference>
<dbReference type="InterPro" id="IPR008949">
    <property type="entry name" value="Isoprenoid_synthase_dom_sf"/>
</dbReference>
<dbReference type="AlphaFoldDB" id="A0A140AZ59"/>
<evidence type="ECO:0000256" key="3">
    <source>
        <dbReference type="ARBA" id="ARBA00022723"/>
    </source>
</evidence>
<dbReference type="PANTHER" id="PTHR11525">
    <property type="entry name" value="FARNESYL-PYROPHOSPHATE SYNTHETASE"/>
    <property type="match status" value="1"/>
</dbReference>
<proteinExistence type="evidence at transcript level"/>
<dbReference type="InterPro" id="IPR000092">
    <property type="entry name" value="Polyprenyl_synt"/>
</dbReference>
<dbReference type="InterPro" id="IPR033749">
    <property type="entry name" value="Polyprenyl_synt_CS"/>
</dbReference>
<keyword evidence="4" id="KW-0460">Magnesium</keyword>
<comment type="pathway">
    <text evidence="5">Pheromone biosynthesis.</text>
</comment>
<accession>A0A140AZ59</accession>
<dbReference type="SUPFAM" id="SSF48576">
    <property type="entry name" value="Terpenoid synthases"/>
    <property type="match status" value="1"/>
</dbReference>
<dbReference type="Gene3D" id="1.10.600.10">
    <property type="entry name" value="Farnesyl Diphosphate Synthase"/>
    <property type="match status" value="1"/>
</dbReference>
<reference evidence="8" key="1">
    <citation type="submission" date="2015-10" db="EMBL/GenBank/DDBJ databases">
        <title>A novel family of terpene synthases evolved from farnesyl diphosphate synthases in a leaf beetle.</title>
        <authorList>
            <person name="Beran F."/>
            <person name="Rahfeld P."/>
            <person name="Nagel R."/>
            <person name="Vogel H."/>
            <person name="Wielsch N."/>
            <person name="Luck K."/>
            <person name="Irmisch S."/>
            <person name="Ramasamy S."/>
            <person name="Gershenzon J."/>
            <person name="Heckel D.G."/>
            <person name="Koellner T.G."/>
        </authorList>
    </citation>
    <scope>NUCLEOTIDE SEQUENCE</scope>
</reference>
<comment type="similarity">
    <text evidence="7">Belongs to the FPP/GGPP synthase family.</text>
</comment>
<dbReference type="EMBL" id="KT959244">
    <property type="protein sequence ID" value="ALL35407.1"/>
    <property type="molecule type" value="mRNA"/>
</dbReference>
<dbReference type="SFLD" id="SFLDS00005">
    <property type="entry name" value="Isoprenoid_Synthase_Type_I"/>
    <property type="match status" value="1"/>
</dbReference>
<name>A0A140AZ59_9CUCU</name>
<dbReference type="GO" id="GO:0005737">
    <property type="term" value="C:cytoplasm"/>
    <property type="evidence" value="ECO:0007669"/>
    <property type="project" value="TreeGrafter"/>
</dbReference>
<dbReference type="GO" id="GO:0045337">
    <property type="term" value="P:farnesyl diphosphate biosynthetic process"/>
    <property type="evidence" value="ECO:0007669"/>
    <property type="project" value="TreeGrafter"/>
</dbReference>
<protein>
    <recommendedName>
        <fullName evidence="6">Farnesyl pyrophosphate synthase</fullName>
    </recommendedName>
</protein>
<dbReference type="GO" id="GO:0042811">
    <property type="term" value="P:pheromone biosynthetic process"/>
    <property type="evidence" value="ECO:0007669"/>
    <property type="project" value="UniProtKB-ARBA"/>
</dbReference>
<organism evidence="8">
    <name type="scientific">Phyllotreta armoraciae</name>
    <dbReference type="NCBI Taxonomy" id="1553667"/>
    <lineage>
        <taxon>Eukaryota</taxon>
        <taxon>Metazoa</taxon>
        <taxon>Ecdysozoa</taxon>
        <taxon>Arthropoda</taxon>
        <taxon>Hexapoda</taxon>
        <taxon>Insecta</taxon>
        <taxon>Pterygota</taxon>
        <taxon>Neoptera</taxon>
        <taxon>Endopterygota</taxon>
        <taxon>Coleoptera</taxon>
        <taxon>Polyphaga</taxon>
        <taxon>Cucujiformia</taxon>
        <taxon>Chrysomeloidea</taxon>
        <taxon>Chrysomelidae</taxon>
        <taxon>Galerucinae</taxon>
        <taxon>Alticini</taxon>
        <taxon>Phyllotreta</taxon>
    </lineage>
</organism>
<dbReference type="PANTHER" id="PTHR11525:SF0">
    <property type="entry name" value="FARNESYL PYROPHOSPHATE SYNTHASE"/>
    <property type="match status" value="1"/>
</dbReference>
<keyword evidence="3" id="KW-0479">Metal-binding</keyword>
<evidence type="ECO:0000313" key="8">
    <source>
        <dbReference type="EMBL" id="ALL35407.1"/>
    </source>
</evidence>
<sequence>MHSTYCRNLLRPVVLKNAKCCEKVRFRSSLPRSNATYPTLASFSEADTEEFMSHFPTIVSDLSTSMNLENMKQATDRFALCMRNNVPNGKKVRGLTTVITYKLLEKPENLTPDNIRLANILGWFIELIEAAVVIFDDLMDNSSTRRGGLCWHRQKDVGVLAIADGLNLNSGAYLLLEKYFGNHPHFADMSCFSQRVMYNTAIGQVIDSMRHAPETISLDKFKAIAKYKTGYYTFYFSVGLGMYLSRQFNKDVLENQIAPLLFDMGEYFQIKNDINDCFVKEDVAGKTGTDIEESKCTWLAVKALEKGNEAQKALFRENYGKSDAKSVESIRNLYRELKLQEEFDEYEADFFKSLRKRSLSIESPYSNVAMVLIEKLQHQVYKTVV</sequence>
<evidence type="ECO:0000256" key="5">
    <source>
        <dbReference type="ARBA" id="ARBA00033740"/>
    </source>
</evidence>
<comment type="cofactor">
    <cofactor evidence="1">
        <name>Mg(2+)</name>
        <dbReference type="ChEBI" id="CHEBI:18420"/>
    </cofactor>
</comment>
<dbReference type="GO" id="GO:0046872">
    <property type="term" value="F:metal ion binding"/>
    <property type="evidence" value="ECO:0007669"/>
    <property type="project" value="UniProtKB-KW"/>
</dbReference>
<dbReference type="PROSITE" id="PS00723">
    <property type="entry name" value="POLYPRENYL_SYNTHASE_1"/>
    <property type="match status" value="1"/>
</dbReference>
<evidence type="ECO:0000256" key="1">
    <source>
        <dbReference type="ARBA" id="ARBA00001946"/>
    </source>
</evidence>
<evidence type="ECO:0000256" key="6">
    <source>
        <dbReference type="ARBA" id="ARBA00034546"/>
    </source>
</evidence>
<evidence type="ECO:0000256" key="4">
    <source>
        <dbReference type="ARBA" id="ARBA00022842"/>
    </source>
</evidence>
<dbReference type="InterPro" id="IPR039702">
    <property type="entry name" value="FPS1-like"/>
</dbReference>
<keyword evidence="2 7" id="KW-0808">Transferase</keyword>
<dbReference type="Pfam" id="PF00348">
    <property type="entry name" value="polyprenyl_synt"/>
    <property type="match status" value="1"/>
</dbReference>